<reference evidence="2" key="1">
    <citation type="submission" date="2021-03" db="UniProtKB">
        <authorList>
            <consortium name="EnsemblPlants"/>
        </authorList>
    </citation>
    <scope>IDENTIFICATION</scope>
</reference>
<keyword evidence="1" id="KW-1133">Transmembrane helix</keyword>
<dbReference type="AlphaFoldDB" id="A0A803RAH7"/>
<keyword evidence="1" id="KW-0472">Membrane</keyword>
<dbReference type="Proteomes" id="UP000596661">
    <property type="component" value="Unassembled WGS sequence"/>
</dbReference>
<dbReference type="Gramene" id="novel_model_7063_5bd9a17a">
    <property type="protein sequence ID" value="cds.novel_model_7063_5bd9a17a"/>
    <property type="gene ID" value="novel_gene_3711_5bd9a17a"/>
</dbReference>
<keyword evidence="1" id="KW-0812">Transmembrane</keyword>
<dbReference type="EMBL" id="UZAU01000811">
    <property type="status" value="NOT_ANNOTATED_CDS"/>
    <property type="molecule type" value="Genomic_DNA"/>
</dbReference>
<accession>A0A803RAH7</accession>
<evidence type="ECO:0000313" key="2">
    <source>
        <dbReference type="EnsemblPlants" id="cds.novel_model_7063_5bd9a17a"/>
    </source>
</evidence>
<proteinExistence type="predicted"/>
<keyword evidence="3" id="KW-1185">Reference proteome</keyword>
<feature type="transmembrane region" description="Helical" evidence="1">
    <location>
        <begin position="32"/>
        <end position="55"/>
    </location>
</feature>
<protein>
    <submittedName>
        <fullName evidence="2">Uncharacterized protein</fullName>
    </submittedName>
</protein>
<name>A0A803RAH7_CANSA</name>
<evidence type="ECO:0000256" key="1">
    <source>
        <dbReference type="SAM" id="Phobius"/>
    </source>
</evidence>
<sequence length="61" mass="6944">MIYFSGLNNQWSSLQSPEKLTPSLHSTISLRIFLLSLSLLNILVRVHCSALFLFMKLKSCC</sequence>
<evidence type="ECO:0000313" key="3">
    <source>
        <dbReference type="Proteomes" id="UP000596661"/>
    </source>
</evidence>
<organism evidence="2 3">
    <name type="scientific">Cannabis sativa</name>
    <name type="common">Hemp</name>
    <name type="synonym">Marijuana</name>
    <dbReference type="NCBI Taxonomy" id="3483"/>
    <lineage>
        <taxon>Eukaryota</taxon>
        <taxon>Viridiplantae</taxon>
        <taxon>Streptophyta</taxon>
        <taxon>Embryophyta</taxon>
        <taxon>Tracheophyta</taxon>
        <taxon>Spermatophyta</taxon>
        <taxon>Magnoliopsida</taxon>
        <taxon>eudicotyledons</taxon>
        <taxon>Gunneridae</taxon>
        <taxon>Pentapetalae</taxon>
        <taxon>rosids</taxon>
        <taxon>fabids</taxon>
        <taxon>Rosales</taxon>
        <taxon>Cannabaceae</taxon>
        <taxon>Cannabis</taxon>
    </lineage>
</organism>
<dbReference type="EnsemblPlants" id="novel_model_7063_5bd9a17a">
    <property type="protein sequence ID" value="cds.novel_model_7063_5bd9a17a"/>
    <property type="gene ID" value="novel_gene_3711_5bd9a17a"/>
</dbReference>